<proteinExistence type="predicted"/>
<dbReference type="EMBL" id="GGFM01011548">
    <property type="protein sequence ID" value="MBW32299.1"/>
    <property type="molecule type" value="Transcribed_RNA"/>
</dbReference>
<accession>A0A2M3ZUV7</accession>
<evidence type="ECO:0000313" key="2">
    <source>
        <dbReference type="EMBL" id="MBW32299.1"/>
    </source>
</evidence>
<evidence type="ECO:0000256" key="1">
    <source>
        <dbReference type="SAM" id="SignalP"/>
    </source>
</evidence>
<dbReference type="AlphaFoldDB" id="A0A2M3ZUV7"/>
<name>A0A2M3ZUV7_9DIPT</name>
<feature type="signal peptide" evidence="1">
    <location>
        <begin position="1"/>
        <end position="22"/>
    </location>
</feature>
<organism evidence="2">
    <name type="scientific">Anopheles braziliensis</name>
    <dbReference type="NCBI Taxonomy" id="58242"/>
    <lineage>
        <taxon>Eukaryota</taxon>
        <taxon>Metazoa</taxon>
        <taxon>Ecdysozoa</taxon>
        <taxon>Arthropoda</taxon>
        <taxon>Hexapoda</taxon>
        <taxon>Insecta</taxon>
        <taxon>Pterygota</taxon>
        <taxon>Neoptera</taxon>
        <taxon>Endopterygota</taxon>
        <taxon>Diptera</taxon>
        <taxon>Nematocera</taxon>
        <taxon>Culicoidea</taxon>
        <taxon>Culicidae</taxon>
        <taxon>Anophelinae</taxon>
        <taxon>Anopheles</taxon>
    </lineage>
</organism>
<feature type="chain" id="PRO_5014863043" evidence="1">
    <location>
        <begin position="23"/>
        <end position="76"/>
    </location>
</feature>
<sequence>MPMTLRAVPGITVLLPVLFALSFDFLSSVTLSSVPSSPFDGSGAADGPEACLGPAFGALSGSSLRLRTTAPARICF</sequence>
<protein>
    <submittedName>
        <fullName evidence="2">Putative secreted peptide</fullName>
    </submittedName>
</protein>
<reference evidence="2" key="1">
    <citation type="submission" date="2018-01" db="EMBL/GenBank/DDBJ databases">
        <title>An insight into the sialome of Amazonian anophelines.</title>
        <authorList>
            <person name="Ribeiro J.M."/>
            <person name="Scarpassa V."/>
            <person name="Calvo E."/>
        </authorList>
    </citation>
    <scope>NUCLEOTIDE SEQUENCE</scope>
    <source>
        <tissue evidence="2">Salivary glands</tissue>
    </source>
</reference>
<keyword evidence="1" id="KW-0732">Signal</keyword>